<sequence>MMVDRMLISDVKDEILQMQLNIQEYLNPSAAVVTPAELNPAGDPALLEDSKIKKEDLPVFVGDRPLSAVDPMIKQEHIKTEDLVAYRHHQGGQKVAVRPSPDLFKKEQLDSFDDIESEITPSFIMKKCEGQGQKQQAAPASAPPPSLSYFNHVGGEGKSQESKGEPYDEWMCIQKELNYLDERKESSTTVATASGSSTSIKSVKSPEEEIIEKQLDDLFNPSGEEKDSRSGQVDSPLADFFNAQQQQDSGVGGSATGGSSVPSDKSVENRLEALFGGTPLHNRSSEDNSPVNEKQDDMIEHRLEALFQSGESALDNASFLHKSTTNFELMQSQMSQKRHWSASEWGEDVEDRGASTAVKRNGGGHVTSTNTNSSSTTTTNHNPKRTSWNGDILLASATGDLDLLDTNLSLMCGIGNEVHGHQKNSSSSKACFHSPVLGGTVTEDNCDDTNLIGLGPGHGGGLNNSSHTHDHHDDHHHHHHHHHHGGKLNYLDRDLLGLDTGPHEPPSSVASTTSSSSSSSSTHHHATVQPSARHHAAADLQHHLNQMHHFDGTGNPAGLNFDEDISRQVQNAIDSILNLQSNETEAALHFPLDQSFLVDSPAAPTAIQRPPSSNKRKYHHINRIDDISDCLGNALGADDHHHHNHNNHGGSAGESGDSSAVKTIIKS</sequence>
<protein>
    <submittedName>
        <fullName evidence="2">Uncharacterized protein</fullName>
    </submittedName>
</protein>
<accession>A0ABD1CLS6</accession>
<dbReference type="Proteomes" id="UP001562425">
    <property type="component" value="Unassembled WGS sequence"/>
</dbReference>
<feature type="region of interest" description="Disordered" evidence="1">
    <location>
        <begin position="129"/>
        <end position="167"/>
    </location>
</feature>
<feature type="region of interest" description="Disordered" evidence="1">
    <location>
        <begin position="457"/>
        <end position="535"/>
    </location>
</feature>
<feature type="region of interest" description="Disordered" evidence="1">
    <location>
        <begin position="638"/>
        <end position="667"/>
    </location>
</feature>
<organism evidence="2 3">
    <name type="scientific">Culex pipiens pipiens</name>
    <name type="common">Northern house mosquito</name>
    <dbReference type="NCBI Taxonomy" id="38569"/>
    <lineage>
        <taxon>Eukaryota</taxon>
        <taxon>Metazoa</taxon>
        <taxon>Ecdysozoa</taxon>
        <taxon>Arthropoda</taxon>
        <taxon>Hexapoda</taxon>
        <taxon>Insecta</taxon>
        <taxon>Pterygota</taxon>
        <taxon>Neoptera</taxon>
        <taxon>Endopterygota</taxon>
        <taxon>Diptera</taxon>
        <taxon>Nematocera</taxon>
        <taxon>Culicoidea</taxon>
        <taxon>Culicidae</taxon>
        <taxon>Culicinae</taxon>
        <taxon>Culicini</taxon>
        <taxon>Culex</taxon>
        <taxon>Culex</taxon>
    </lineage>
</organism>
<feature type="region of interest" description="Disordered" evidence="1">
    <location>
        <begin position="246"/>
        <end position="265"/>
    </location>
</feature>
<feature type="region of interest" description="Disordered" evidence="1">
    <location>
        <begin position="186"/>
        <end position="235"/>
    </location>
</feature>
<reference evidence="2 3" key="1">
    <citation type="submission" date="2024-05" db="EMBL/GenBank/DDBJ databases">
        <title>Culex pipiens pipiens assembly and annotation.</title>
        <authorList>
            <person name="Alout H."/>
            <person name="Durand T."/>
        </authorList>
    </citation>
    <scope>NUCLEOTIDE SEQUENCE [LARGE SCALE GENOMIC DNA]</scope>
    <source>
        <strain evidence="2">HA-2024</strain>
        <tissue evidence="2">Whole body</tissue>
    </source>
</reference>
<feature type="compositionally biased region" description="Basic and acidic residues" evidence="1">
    <location>
        <begin position="204"/>
        <end position="216"/>
    </location>
</feature>
<evidence type="ECO:0000313" key="3">
    <source>
        <dbReference type="Proteomes" id="UP001562425"/>
    </source>
</evidence>
<feature type="compositionally biased region" description="Low complexity" evidence="1">
    <location>
        <begin position="507"/>
        <end position="521"/>
    </location>
</feature>
<feature type="region of interest" description="Disordered" evidence="1">
    <location>
        <begin position="349"/>
        <end position="385"/>
    </location>
</feature>
<keyword evidence="3" id="KW-1185">Reference proteome</keyword>
<dbReference type="AlphaFoldDB" id="A0ABD1CLS6"/>
<name>A0ABD1CLS6_CULPP</name>
<comment type="caution">
    <text evidence="2">The sequence shown here is derived from an EMBL/GenBank/DDBJ whole genome shotgun (WGS) entry which is preliminary data.</text>
</comment>
<feature type="compositionally biased region" description="Low complexity" evidence="1">
    <location>
        <begin position="187"/>
        <end position="203"/>
    </location>
</feature>
<dbReference type="EMBL" id="JBEHCU010011315">
    <property type="protein sequence ID" value="KAL1376899.1"/>
    <property type="molecule type" value="Genomic_DNA"/>
</dbReference>
<evidence type="ECO:0000313" key="2">
    <source>
        <dbReference type="EMBL" id="KAL1376899.1"/>
    </source>
</evidence>
<feature type="compositionally biased region" description="Low complexity" evidence="1">
    <location>
        <begin position="367"/>
        <end position="380"/>
    </location>
</feature>
<gene>
    <name evidence="2" type="ORF">pipiens_004282</name>
</gene>
<proteinExistence type="predicted"/>
<feature type="compositionally biased region" description="Basic residues" evidence="1">
    <location>
        <begin position="474"/>
        <end position="486"/>
    </location>
</feature>
<evidence type="ECO:0000256" key="1">
    <source>
        <dbReference type="SAM" id="MobiDB-lite"/>
    </source>
</evidence>